<accession>A0A5R9GRM7</accession>
<dbReference type="Gene3D" id="2.60.320.10">
    <property type="entry name" value="N-utilization substance G protein NusG, insert domain"/>
    <property type="match status" value="1"/>
</dbReference>
<gene>
    <name evidence="2" type="ORF">FEF65_08195</name>
</gene>
<feature type="transmembrane region" description="Helical" evidence="1">
    <location>
        <begin position="26"/>
        <end position="47"/>
    </location>
</feature>
<proteinExistence type="predicted"/>
<dbReference type="Pfam" id="PF07009">
    <property type="entry name" value="NusG_II"/>
    <property type="match status" value="1"/>
</dbReference>
<protein>
    <submittedName>
        <fullName evidence="2">Uncharacterized protein</fullName>
    </submittedName>
</protein>
<evidence type="ECO:0000256" key="1">
    <source>
        <dbReference type="SAM" id="Phobius"/>
    </source>
</evidence>
<name>A0A5R9GRM7_9PROT</name>
<comment type="caution">
    <text evidence="2">The sequence shown here is derived from an EMBL/GenBank/DDBJ whole genome shotgun (WGS) entry which is preliminary data.</text>
</comment>
<dbReference type="EMBL" id="VBRY01000007">
    <property type="protein sequence ID" value="TLS66937.1"/>
    <property type="molecule type" value="Genomic_DNA"/>
</dbReference>
<sequence length="144" mass="14976">MATLTRQKPVGQSLSVTLKGTRADRVLLALALLLIATAWWVIQAVMLSGPAVAMIYHGSTLLASYPLPGPGEPAIHVTAGGELGDSEVIIDQQGARISASPCVTQLCVLSGAHRHAGDIIACVPNHILVTIQGSEDSSYDAIVE</sequence>
<reference evidence="2 3" key="1">
    <citation type="journal article" date="2019" name="Appl. Environ. Microbiol.">
        <title>Environmental Evidence and Genomic Insight of Iron-oxidizing Bacteria Preference Towards More Corrosion Resistant Stainless Steel at Higher Salinities.</title>
        <authorList>
            <person name="Garrison C.E."/>
            <person name="Price K.A."/>
            <person name="Field E.K."/>
        </authorList>
    </citation>
    <scope>NUCLEOTIDE SEQUENCE [LARGE SCALE GENOMIC DNA]</scope>
    <source>
        <strain evidence="2 3">P3</strain>
    </source>
</reference>
<keyword evidence="3" id="KW-1185">Reference proteome</keyword>
<dbReference type="AlphaFoldDB" id="A0A5R9GRM7"/>
<dbReference type="RefSeq" id="WP_138239327.1">
    <property type="nucleotide sequence ID" value="NZ_VBRY01000007.1"/>
</dbReference>
<evidence type="ECO:0000313" key="2">
    <source>
        <dbReference type="EMBL" id="TLS66937.1"/>
    </source>
</evidence>
<dbReference type="InterPro" id="IPR038690">
    <property type="entry name" value="NusG_2_sf"/>
</dbReference>
<dbReference type="Proteomes" id="UP000306585">
    <property type="component" value="Unassembled WGS sequence"/>
</dbReference>
<evidence type="ECO:0000313" key="3">
    <source>
        <dbReference type="Proteomes" id="UP000306585"/>
    </source>
</evidence>
<organism evidence="2 3">
    <name type="scientific">Mariprofundus erugo</name>
    <dbReference type="NCBI Taxonomy" id="2528639"/>
    <lineage>
        <taxon>Bacteria</taxon>
        <taxon>Pseudomonadati</taxon>
        <taxon>Pseudomonadota</taxon>
        <taxon>Candidatius Mariprofundia</taxon>
        <taxon>Mariprofundales</taxon>
        <taxon>Mariprofundaceae</taxon>
        <taxon>Mariprofundus</taxon>
    </lineage>
</organism>
<dbReference type="OrthoDB" id="47603at2"/>
<keyword evidence="1" id="KW-0472">Membrane</keyword>
<keyword evidence="1" id="KW-0812">Transmembrane</keyword>
<keyword evidence="1" id="KW-1133">Transmembrane helix</keyword>